<comment type="similarity">
    <text evidence="1">Belongs to the CutA family.</text>
</comment>
<dbReference type="Pfam" id="PF03091">
    <property type="entry name" value="CutA1"/>
    <property type="match status" value="1"/>
</dbReference>
<dbReference type="PANTHER" id="PTHR23419:SF8">
    <property type="entry name" value="FI09726P"/>
    <property type="match status" value="1"/>
</dbReference>
<accession>A0ABT2CP28</accession>
<dbReference type="RefSeq" id="WP_258790524.1">
    <property type="nucleotide sequence ID" value="NZ_JANUGQ010000032.1"/>
</dbReference>
<dbReference type="InterPro" id="IPR015867">
    <property type="entry name" value="N-reg_PII/ATP_PRibTrfase_C"/>
</dbReference>
<gene>
    <name evidence="2" type="ORF">NX801_26825</name>
</gene>
<name>A0ABT2CP28_9ACTN</name>
<dbReference type="InterPro" id="IPR011322">
    <property type="entry name" value="N-reg_PII-like_a/b"/>
</dbReference>
<comment type="caution">
    <text evidence="2">The sequence shown here is derived from an EMBL/GenBank/DDBJ whole genome shotgun (WGS) entry which is preliminary data.</text>
</comment>
<protein>
    <submittedName>
        <fullName evidence="2">Divalent-cation tolerance protein CutA</fullName>
    </submittedName>
</protein>
<dbReference type="Proteomes" id="UP001431313">
    <property type="component" value="Unassembled WGS sequence"/>
</dbReference>
<evidence type="ECO:0000256" key="1">
    <source>
        <dbReference type="ARBA" id="ARBA00010169"/>
    </source>
</evidence>
<dbReference type="InterPro" id="IPR004323">
    <property type="entry name" value="Ion_tolerance_CutA"/>
</dbReference>
<proteinExistence type="inferred from homology"/>
<organism evidence="2 3">
    <name type="scientific">Streptomyces pyxinae</name>
    <dbReference type="NCBI Taxonomy" id="2970734"/>
    <lineage>
        <taxon>Bacteria</taxon>
        <taxon>Bacillati</taxon>
        <taxon>Actinomycetota</taxon>
        <taxon>Actinomycetes</taxon>
        <taxon>Kitasatosporales</taxon>
        <taxon>Streptomycetaceae</taxon>
        <taxon>Streptomyces</taxon>
    </lineage>
</organism>
<dbReference type="EMBL" id="JANUGQ010000032">
    <property type="protein sequence ID" value="MCS0639191.1"/>
    <property type="molecule type" value="Genomic_DNA"/>
</dbReference>
<evidence type="ECO:0000313" key="3">
    <source>
        <dbReference type="Proteomes" id="UP001431313"/>
    </source>
</evidence>
<dbReference type="PANTHER" id="PTHR23419">
    <property type="entry name" value="DIVALENT CATION TOLERANCE CUTA-RELATED"/>
    <property type="match status" value="1"/>
</dbReference>
<sequence length="106" mass="11937">MTDSGHAVVTTTTDTEEKAHSLASAVVEAELAACAQVYPIASVYRWQGKIERDKEWRIDFKTRADLVPRLQEFIIEHHDYDKPEVIGLTITSGTAGYLNWVSEETK</sequence>
<dbReference type="Gene3D" id="3.30.70.120">
    <property type="match status" value="1"/>
</dbReference>
<keyword evidence="3" id="KW-1185">Reference proteome</keyword>
<evidence type="ECO:0000313" key="2">
    <source>
        <dbReference type="EMBL" id="MCS0639191.1"/>
    </source>
</evidence>
<dbReference type="SUPFAM" id="SSF54913">
    <property type="entry name" value="GlnB-like"/>
    <property type="match status" value="1"/>
</dbReference>
<reference evidence="2" key="1">
    <citation type="submission" date="2022-08" db="EMBL/GenBank/DDBJ databases">
        <authorList>
            <person name="Somphong A."/>
            <person name="Phongsopitanun W."/>
        </authorList>
    </citation>
    <scope>NUCLEOTIDE SEQUENCE</scope>
    <source>
        <strain evidence="2">LP05-1</strain>
    </source>
</reference>